<evidence type="ECO:0000259" key="6">
    <source>
        <dbReference type="Pfam" id="PF13675"/>
    </source>
</evidence>
<dbReference type="Pfam" id="PF13675">
    <property type="entry name" value="PilJ"/>
    <property type="match status" value="1"/>
</dbReference>
<evidence type="ECO:0000256" key="2">
    <source>
        <dbReference type="ARBA" id="ARBA00022692"/>
    </source>
</evidence>
<organism evidence="7 8">
    <name type="scientific">Yoonia maritima</name>
    <dbReference type="NCBI Taxonomy" id="1435347"/>
    <lineage>
        <taxon>Bacteria</taxon>
        <taxon>Pseudomonadati</taxon>
        <taxon>Pseudomonadota</taxon>
        <taxon>Alphaproteobacteria</taxon>
        <taxon>Rhodobacterales</taxon>
        <taxon>Paracoccaceae</taxon>
        <taxon>Yoonia</taxon>
    </lineage>
</organism>
<keyword evidence="5" id="KW-0732">Signal</keyword>
<evidence type="ECO:0000256" key="4">
    <source>
        <dbReference type="ARBA" id="ARBA00023136"/>
    </source>
</evidence>
<feature type="chain" id="PRO_5015510531" evidence="5">
    <location>
        <begin position="35"/>
        <end position="479"/>
    </location>
</feature>
<keyword evidence="4" id="KW-0472">Membrane</keyword>
<keyword evidence="8" id="KW-1185">Reference proteome</keyword>
<comment type="caution">
    <text evidence="7">The sequence shown here is derived from an EMBL/GenBank/DDBJ whole genome shotgun (WGS) entry which is preliminary data.</text>
</comment>
<dbReference type="EMBL" id="PVTP01000006">
    <property type="protein sequence ID" value="PRY77222.1"/>
    <property type="molecule type" value="Genomic_DNA"/>
</dbReference>
<feature type="signal peptide" evidence="5">
    <location>
        <begin position="1"/>
        <end position="34"/>
    </location>
</feature>
<dbReference type="InterPro" id="IPR029095">
    <property type="entry name" value="NarX-like_N"/>
</dbReference>
<dbReference type="OrthoDB" id="195732at2"/>
<evidence type="ECO:0000256" key="1">
    <source>
        <dbReference type="ARBA" id="ARBA00004141"/>
    </source>
</evidence>
<comment type="subcellular location">
    <subcellularLocation>
        <location evidence="1">Membrane</location>
        <topology evidence="1">Multi-pass membrane protein</topology>
    </subcellularLocation>
</comment>
<feature type="domain" description="NarX-like N-terminal" evidence="6">
    <location>
        <begin position="178"/>
        <end position="263"/>
    </location>
</feature>
<evidence type="ECO:0000256" key="3">
    <source>
        <dbReference type="ARBA" id="ARBA00022989"/>
    </source>
</evidence>
<gene>
    <name evidence="7" type="ORF">CLV80_10666</name>
</gene>
<evidence type="ECO:0000313" key="8">
    <source>
        <dbReference type="Proteomes" id="UP000238007"/>
    </source>
</evidence>
<accession>A0A2T0VYF1</accession>
<evidence type="ECO:0000256" key="5">
    <source>
        <dbReference type="SAM" id="SignalP"/>
    </source>
</evidence>
<sequence>MQNCMSTKPRSRRLALTTTACIALMGFGATTAQAQSLDPALYDGGKARVNRSLALRGLSESVASASCRYNAGIDLATAEYDLQHVHDNFDAILAGLEFGDRALGMPGAETTPRILNAIKKTHEIWDPMEHAALEMLGGTASPDDAAIITDGYHALFDQTTNLAADVSGEYTNPQELLQSDATVLNFAGRQRALAERMTRAVCELATDTNPEAALGELIATVDMFELSLVALRDGYPAAGVNPPPNDTVKGSLESTYAIWQAGRGIYDAIKDGATPTADDVIASNALTQELSVGMNNAITLYLIATPGKDGIYRVPLEAYADAELRTWASDQRVIDAVNAQNIAHANMSEDAVIALDQQWRAEASGDGGPLMTAVLDNPVSEWLRAHQDETAGFVTEVFIMDHLGLNVAQSVATSDYWQGDEAKHQETYHVGADALHISDIEFDDSTGFYQAQASLPVVDPATGEVIGAMTFGINVQHLM</sequence>
<keyword evidence="3" id="KW-1133">Transmembrane helix</keyword>
<keyword evidence="2" id="KW-0812">Transmembrane</keyword>
<dbReference type="Proteomes" id="UP000238007">
    <property type="component" value="Unassembled WGS sequence"/>
</dbReference>
<dbReference type="GO" id="GO:0016020">
    <property type="term" value="C:membrane"/>
    <property type="evidence" value="ECO:0007669"/>
    <property type="project" value="UniProtKB-SubCell"/>
</dbReference>
<name>A0A2T0VYF1_9RHOB</name>
<evidence type="ECO:0000313" key="7">
    <source>
        <dbReference type="EMBL" id="PRY77222.1"/>
    </source>
</evidence>
<reference evidence="7 8" key="1">
    <citation type="submission" date="2018-03" db="EMBL/GenBank/DDBJ databases">
        <title>Genomic Encyclopedia of Archaeal and Bacterial Type Strains, Phase II (KMG-II): from individual species to whole genera.</title>
        <authorList>
            <person name="Goeker M."/>
        </authorList>
    </citation>
    <scope>NUCLEOTIDE SEQUENCE [LARGE SCALE GENOMIC DNA]</scope>
    <source>
        <strain evidence="7 8">DSM 101533</strain>
    </source>
</reference>
<protein>
    <submittedName>
        <fullName evidence="7">PilJ/NarX-like methyl-accepting chemotaxis transducer</fullName>
    </submittedName>
</protein>
<dbReference type="AlphaFoldDB" id="A0A2T0VYF1"/>
<proteinExistence type="predicted"/>